<protein>
    <submittedName>
        <fullName evidence="1">Uncharacterized protein</fullName>
    </submittedName>
</protein>
<sequence length="95" mass="10838">MPKNTFATATENELLMLVGEAKKYFEILENEGTFLNLVKQDFRDIGLAINISHEIWGCDKKSQSHKKREAEDIVQDVFDFTATLASEKNYTITPP</sequence>
<name>A0A397TP08_9GLOM</name>
<dbReference type="EMBL" id="QKYT01000007">
    <property type="protein sequence ID" value="RIA99179.1"/>
    <property type="molecule type" value="Genomic_DNA"/>
</dbReference>
<comment type="caution">
    <text evidence="1">The sequence shown here is derived from an EMBL/GenBank/DDBJ whole genome shotgun (WGS) entry which is preliminary data.</text>
</comment>
<dbReference type="OrthoDB" id="2419440at2759"/>
<accession>A0A397TP08</accession>
<proteinExistence type="predicted"/>
<evidence type="ECO:0000313" key="1">
    <source>
        <dbReference type="EMBL" id="RIA99179.1"/>
    </source>
</evidence>
<gene>
    <name evidence="1" type="ORF">C1645_811932</name>
</gene>
<keyword evidence="2" id="KW-1185">Reference proteome</keyword>
<reference evidence="1 2" key="1">
    <citation type="submission" date="2018-06" db="EMBL/GenBank/DDBJ databases">
        <title>Comparative genomics reveals the genomic features of Rhizophagus irregularis, R. cerebriforme, R. diaphanum and Gigaspora rosea, and their symbiotic lifestyle signature.</title>
        <authorList>
            <person name="Morin E."/>
            <person name="San Clemente H."/>
            <person name="Chen E.C.H."/>
            <person name="De La Providencia I."/>
            <person name="Hainaut M."/>
            <person name="Kuo A."/>
            <person name="Kohler A."/>
            <person name="Murat C."/>
            <person name="Tang N."/>
            <person name="Roy S."/>
            <person name="Loubradou J."/>
            <person name="Henrissat B."/>
            <person name="Grigoriev I.V."/>
            <person name="Corradi N."/>
            <person name="Roux C."/>
            <person name="Martin F.M."/>
        </authorList>
    </citation>
    <scope>NUCLEOTIDE SEQUENCE [LARGE SCALE GENOMIC DNA]</scope>
    <source>
        <strain evidence="1 2">DAOM 227022</strain>
    </source>
</reference>
<dbReference type="Proteomes" id="UP000265703">
    <property type="component" value="Unassembled WGS sequence"/>
</dbReference>
<evidence type="ECO:0000313" key="2">
    <source>
        <dbReference type="Proteomes" id="UP000265703"/>
    </source>
</evidence>
<organism evidence="1 2">
    <name type="scientific">Glomus cerebriforme</name>
    <dbReference type="NCBI Taxonomy" id="658196"/>
    <lineage>
        <taxon>Eukaryota</taxon>
        <taxon>Fungi</taxon>
        <taxon>Fungi incertae sedis</taxon>
        <taxon>Mucoromycota</taxon>
        <taxon>Glomeromycotina</taxon>
        <taxon>Glomeromycetes</taxon>
        <taxon>Glomerales</taxon>
        <taxon>Glomeraceae</taxon>
        <taxon>Glomus</taxon>
    </lineage>
</organism>
<dbReference type="AlphaFoldDB" id="A0A397TP08"/>